<feature type="region of interest" description="Disordered" evidence="1">
    <location>
        <begin position="174"/>
        <end position="203"/>
    </location>
</feature>
<evidence type="ECO:0000313" key="2">
    <source>
        <dbReference type="EMBL" id="KYN36503.1"/>
    </source>
</evidence>
<accession>A0A151JUL3</accession>
<dbReference type="AlphaFoldDB" id="A0A151JUL3"/>
<keyword evidence="3" id="KW-1185">Reference proteome</keyword>
<name>A0A151JUL3_9HYME</name>
<protein>
    <submittedName>
        <fullName evidence="2">Uncharacterized protein</fullName>
    </submittedName>
</protein>
<dbReference type="EMBL" id="KQ981741">
    <property type="protein sequence ID" value="KYN36503.1"/>
    <property type="molecule type" value="Genomic_DNA"/>
</dbReference>
<evidence type="ECO:0000256" key="1">
    <source>
        <dbReference type="SAM" id="MobiDB-lite"/>
    </source>
</evidence>
<proteinExistence type="predicted"/>
<dbReference type="STRING" id="34720.A0A151JUL3"/>
<sequence>ESILKYAGRIKDLRTAIIDTYGRTRGGVDRQFFEEIDNEVLEAFNNGLPSNIITRVEYRQIGNLDEAIEWAIKISRALEVEAARETRYAALLSAPAKIFRADPHLYQPTTGTDNIPRQILTKPTGAVPRPFIRPLVPGQPGPNSPTCRYCKSPGHSMISVPDISICRKLAYKNQSGSGNADGRPVEQGASQETAAALARPTQQ</sequence>
<gene>
    <name evidence="2" type="ORF">ALC56_09138</name>
</gene>
<evidence type="ECO:0000313" key="3">
    <source>
        <dbReference type="Proteomes" id="UP000078541"/>
    </source>
</evidence>
<feature type="non-terminal residue" evidence="2">
    <location>
        <position position="1"/>
    </location>
</feature>
<organism evidence="2 3">
    <name type="scientific">Trachymyrmex septentrionalis</name>
    <dbReference type="NCBI Taxonomy" id="34720"/>
    <lineage>
        <taxon>Eukaryota</taxon>
        <taxon>Metazoa</taxon>
        <taxon>Ecdysozoa</taxon>
        <taxon>Arthropoda</taxon>
        <taxon>Hexapoda</taxon>
        <taxon>Insecta</taxon>
        <taxon>Pterygota</taxon>
        <taxon>Neoptera</taxon>
        <taxon>Endopterygota</taxon>
        <taxon>Hymenoptera</taxon>
        <taxon>Apocrita</taxon>
        <taxon>Aculeata</taxon>
        <taxon>Formicoidea</taxon>
        <taxon>Formicidae</taxon>
        <taxon>Myrmicinae</taxon>
        <taxon>Trachymyrmex</taxon>
    </lineage>
</organism>
<reference evidence="2 3" key="1">
    <citation type="submission" date="2016-03" db="EMBL/GenBank/DDBJ databases">
        <title>Trachymyrmex septentrionalis WGS genome.</title>
        <authorList>
            <person name="Nygaard S."/>
            <person name="Hu H."/>
            <person name="Boomsma J."/>
            <person name="Zhang G."/>
        </authorList>
    </citation>
    <scope>NUCLEOTIDE SEQUENCE [LARGE SCALE GENOMIC DNA]</scope>
    <source>
        <strain evidence="2">Tsep2-gDNA-1</strain>
        <tissue evidence="2">Whole body</tissue>
    </source>
</reference>
<dbReference type="Proteomes" id="UP000078541">
    <property type="component" value="Unassembled WGS sequence"/>
</dbReference>